<evidence type="ECO:0000313" key="6">
    <source>
        <dbReference type="Proteomes" id="UP000003052"/>
    </source>
</evidence>
<organism evidence="5 6">
    <name type="scientific">Planococcus donghaensis MPA1U2</name>
    <dbReference type="NCBI Taxonomy" id="933115"/>
    <lineage>
        <taxon>Bacteria</taxon>
        <taxon>Bacillati</taxon>
        <taxon>Bacillota</taxon>
        <taxon>Bacilli</taxon>
        <taxon>Bacillales</taxon>
        <taxon>Caryophanaceae</taxon>
        <taxon>Planococcus</taxon>
    </lineage>
</organism>
<dbReference type="PANTHER" id="PTHR42916:SF1">
    <property type="entry name" value="PROTEIN PHYLLO, CHLOROPLASTIC"/>
    <property type="match status" value="1"/>
</dbReference>
<dbReference type="UniPathway" id="UPA01057">
    <property type="reaction ID" value="UER00900"/>
</dbReference>
<evidence type="ECO:0000259" key="4">
    <source>
        <dbReference type="Pfam" id="PF00561"/>
    </source>
</evidence>
<dbReference type="UniPathway" id="UPA00079"/>
<evidence type="ECO:0000313" key="5">
    <source>
        <dbReference type="EMBL" id="EGA90671.1"/>
    </source>
</evidence>
<keyword evidence="2 3" id="KW-0456">Lyase</keyword>
<dbReference type="InterPro" id="IPR022485">
    <property type="entry name" value="SHCHC_synthase_MenH"/>
</dbReference>
<dbReference type="OrthoDB" id="9808398at2"/>
<evidence type="ECO:0000256" key="1">
    <source>
        <dbReference type="ARBA" id="ARBA00022428"/>
    </source>
</evidence>
<dbReference type="NCBIfam" id="TIGR03695">
    <property type="entry name" value="menH_SHCHC"/>
    <property type="match status" value="1"/>
</dbReference>
<dbReference type="ESTHER" id="9bacl-e7re07">
    <property type="family name" value="MenH_SHCHC"/>
</dbReference>
<dbReference type="Pfam" id="PF00561">
    <property type="entry name" value="Abhydrolase_1"/>
    <property type="match status" value="1"/>
</dbReference>
<dbReference type="Proteomes" id="UP000003052">
    <property type="component" value="Unassembled WGS sequence"/>
</dbReference>
<dbReference type="InterPro" id="IPR029058">
    <property type="entry name" value="AB_hydrolase_fold"/>
</dbReference>
<comment type="function">
    <text evidence="3">Catalyzes a proton abstraction reaction that results in 2,5-elimination of pyruvate from 2-succinyl-5-enolpyruvyl-6-hydroxy-3-cyclohexene-1-carboxylate (SEPHCHC) and the formation of 2-succinyl-6-hydroxy-2,4-cyclohexadiene-1-carboxylate (SHCHC).</text>
</comment>
<dbReference type="GO" id="GO:0009234">
    <property type="term" value="P:menaquinone biosynthetic process"/>
    <property type="evidence" value="ECO:0007669"/>
    <property type="project" value="UniProtKB-UniRule"/>
</dbReference>
<comment type="caution">
    <text evidence="5">The sequence shown here is derived from an EMBL/GenBank/DDBJ whole genome shotgun (WGS) entry which is preliminary data.</text>
</comment>
<dbReference type="AlphaFoldDB" id="E7RE07"/>
<dbReference type="Gene3D" id="3.40.50.1820">
    <property type="entry name" value="alpha/beta hydrolase"/>
    <property type="match status" value="1"/>
</dbReference>
<evidence type="ECO:0000256" key="2">
    <source>
        <dbReference type="ARBA" id="ARBA00023239"/>
    </source>
</evidence>
<reference evidence="5 6" key="1">
    <citation type="journal article" date="2011" name="J. Bacteriol.">
        <title>The Draft Genome of Planococcus donghaensis MPA1U2 Reveals Nonsporulation Pathways Controlled by a Conserved Spo0A Regulon.</title>
        <authorList>
            <person name="Pearson M.D."/>
            <person name="Noller H.F."/>
        </authorList>
    </citation>
    <scope>NUCLEOTIDE SEQUENCE [LARGE SCALE GENOMIC DNA]</scope>
    <source>
        <strain evidence="5 6">MPA1U2</strain>
    </source>
</reference>
<comment type="similarity">
    <text evidence="3">Belongs to the AB hydrolase superfamily. MenH family.</text>
</comment>
<feature type="domain" description="AB hydrolase-1" evidence="4">
    <location>
        <begin position="22"/>
        <end position="255"/>
    </location>
</feature>
<dbReference type="PANTHER" id="PTHR42916">
    <property type="entry name" value="2-SUCCINYL-5-ENOLPYRUVYL-6-HYDROXY-3-CYCLOHEXENE-1-CARBOXYLATE SYNTHASE"/>
    <property type="match status" value="1"/>
</dbReference>
<comment type="catalytic activity">
    <reaction evidence="3">
        <text>5-enolpyruvoyl-6-hydroxy-2-succinyl-cyclohex-3-ene-1-carboxylate = (1R,6R)-6-hydroxy-2-succinyl-cyclohexa-2,4-diene-1-carboxylate + pyruvate</text>
        <dbReference type="Rhea" id="RHEA:25597"/>
        <dbReference type="ChEBI" id="CHEBI:15361"/>
        <dbReference type="ChEBI" id="CHEBI:58689"/>
        <dbReference type="ChEBI" id="CHEBI:58818"/>
        <dbReference type="EC" id="4.2.99.20"/>
    </reaction>
</comment>
<proteinExistence type="inferred from homology"/>
<dbReference type="GO" id="GO:0070205">
    <property type="term" value="F:2-succinyl-6-hydroxy-2,4-cyclohexadiene-1-carboxylate synthase activity"/>
    <property type="evidence" value="ECO:0007669"/>
    <property type="project" value="UniProtKB-UniRule"/>
</dbReference>
<dbReference type="InterPro" id="IPR000073">
    <property type="entry name" value="AB_hydrolase_1"/>
</dbReference>
<comment type="subunit">
    <text evidence="3">Monomer.</text>
</comment>
<dbReference type="SUPFAM" id="SSF53474">
    <property type="entry name" value="alpha/beta-Hydrolases"/>
    <property type="match status" value="1"/>
</dbReference>
<sequence>MKLEVGSVIYHVEVRNPEKSETLVFLHGFTGSTKTWHTVSEKWTDAKIVMIDLIGHGASSSPEELEAYSLERQLEDLNALFDQLALDNFILVGYSMGGRTALAYACHYPERLTGLILESASPGLDSEQARKDRRTNDARLAEQIMTGGLVNFVDAWENIALFASQKELPERVQQSVREERLAQNPLGLANSLHGMGTGAQRSYWQELKGLHIPVLLVTGRLDVKFEAIAQKMLEQLPNAVHKTIDAGHAIHVEKPAEFATIVREYLSLNYQGGKS</sequence>
<keyword evidence="1 3" id="KW-0474">Menaquinone biosynthesis</keyword>
<dbReference type="RefSeq" id="WP_008428952.1">
    <property type="nucleotide sequence ID" value="NZ_AEPB01000012.1"/>
</dbReference>
<dbReference type="EC" id="4.2.99.20" evidence="3"/>
<protein>
    <recommendedName>
        <fullName evidence="3">Putative 2-succinyl-6-hydroxy-2,4-cyclohexadiene-1-carboxylate synthase</fullName>
        <shortName evidence="3">SHCHC synthase</shortName>
        <ecNumber evidence="3">4.2.99.20</ecNumber>
    </recommendedName>
</protein>
<dbReference type="HAMAP" id="MF_01660">
    <property type="entry name" value="MenH"/>
    <property type="match status" value="1"/>
</dbReference>
<comment type="pathway">
    <text evidence="3">Quinol/quinone metabolism; 1,4-dihydroxy-2-naphthoate biosynthesis; 1,4-dihydroxy-2-naphthoate from chorismate: step 3/7.</text>
</comment>
<name>E7RE07_9BACL</name>
<gene>
    <name evidence="3" type="primary">menH</name>
    <name evidence="5" type="ORF">GPDM_03445</name>
</gene>
<evidence type="ECO:0000256" key="3">
    <source>
        <dbReference type="HAMAP-Rule" id="MF_01660"/>
    </source>
</evidence>
<dbReference type="eggNOG" id="COG0596">
    <property type="taxonomic scope" value="Bacteria"/>
</dbReference>
<dbReference type="PRINTS" id="PR00111">
    <property type="entry name" value="ABHYDROLASE"/>
</dbReference>
<dbReference type="EMBL" id="AEPB01000012">
    <property type="protein sequence ID" value="EGA90671.1"/>
    <property type="molecule type" value="Genomic_DNA"/>
</dbReference>
<accession>E7RE07</accession>
<comment type="pathway">
    <text evidence="3">Quinol/quinone metabolism; menaquinone biosynthesis.</text>
</comment>